<protein>
    <submittedName>
        <fullName evidence="3">Helix-turn-helix domain-containing protein</fullName>
    </submittedName>
</protein>
<organism evidence="3 4">
    <name type="scientific">Psychrobacillus lasiicapitis</name>
    <dbReference type="NCBI Taxonomy" id="1636719"/>
    <lineage>
        <taxon>Bacteria</taxon>
        <taxon>Bacillati</taxon>
        <taxon>Bacillota</taxon>
        <taxon>Bacilli</taxon>
        <taxon>Bacillales</taxon>
        <taxon>Bacillaceae</taxon>
        <taxon>Psychrobacillus</taxon>
    </lineage>
</organism>
<dbReference type="Gene3D" id="1.10.10.10">
    <property type="entry name" value="Winged helix-like DNA-binding domain superfamily/Winged helix DNA-binding domain"/>
    <property type="match status" value="1"/>
</dbReference>
<evidence type="ECO:0000313" key="4">
    <source>
        <dbReference type="Proteomes" id="UP000317316"/>
    </source>
</evidence>
<keyword evidence="1" id="KW-0238">DNA-binding</keyword>
<keyword evidence="4" id="KW-1185">Reference proteome</keyword>
<feature type="domain" description="HTH arsR-type" evidence="2">
    <location>
        <begin position="3"/>
        <end position="86"/>
    </location>
</feature>
<dbReference type="Gene3D" id="6.10.140.2180">
    <property type="match status" value="1"/>
</dbReference>
<evidence type="ECO:0000256" key="1">
    <source>
        <dbReference type="ARBA" id="ARBA00023125"/>
    </source>
</evidence>
<dbReference type="InterPro" id="IPR011991">
    <property type="entry name" value="ArsR-like_HTH"/>
</dbReference>
<name>A0A544T4T4_9BACI</name>
<dbReference type="EMBL" id="VDGH01000007">
    <property type="protein sequence ID" value="TQR12451.1"/>
    <property type="molecule type" value="Genomic_DNA"/>
</dbReference>
<evidence type="ECO:0000313" key="3">
    <source>
        <dbReference type="EMBL" id="TQR12451.1"/>
    </source>
</evidence>
<dbReference type="InterPro" id="IPR001845">
    <property type="entry name" value="HTH_ArsR_DNA-bd_dom"/>
</dbReference>
<evidence type="ECO:0000259" key="2">
    <source>
        <dbReference type="SMART" id="SM00418"/>
    </source>
</evidence>
<dbReference type="Pfam" id="PF12840">
    <property type="entry name" value="HTH_20"/>
    <property type="match status" value="1"/>
</dbReference>
<comment type="caution">
    <text evidence="3">The sequence shown here is derived from an EMBL/GenBank/DDBJ whole genome shotgun (WGS) entry which is preliminary data.</text>
</comment>
<dbReference type="Proteomes" id="UP000317316">
    <property type="component" value="Unassembled WGS sequence"/>
</dbReference>
<dbReference type="GO" id="GO:0003677">
    <property type="term" value="F:DNA binding"/>
    <property type="evidence" value="ECO:0007669"/>
    <property type="project" value="UniProtKB-KW"/>
</dbReference>
<dbReference type="CDD" id="cd00090">
    <property type="entry name" value="HTH_ARSR"/>
    <property type="match status" value="1"/>
</dbReference>
<dbReference type="InterPro" id="IPR036388">
    <property type="entry name" value="WH-like_DNA-bd_sf"/>
</dbReference>
<proteinExistence type="predicted"/>
<accession>A0A544T4T4</accession>
<dbReference type="RefSeq" id="WP_142539231.1">
    <property type="nucleotide sequence ID" value="NZ_BMIE01000006.1"/>
</dbReference>
<dbReference type="InterPro" id="IPR036390">
    <property type="entry name" value="WH_DNA-bd_sf"/>
</dbReference>
<dbReference type="OrthoDB" id="5949858at2"/>
<dbReference type="NCBIfam" id="NF005061">
    <property type="entry name" value="PRK06474.1"/>
    <property type="match status" value="1"/>
</dbReference>
<dbReference type="GO" id="GO:0003700">
    <property type="term" value="F:DNA-binding transcription factor activity"/>
    <property type="evidence" value="ECO:0007669"/>
    <property type="project" value="InterPro"/>
</dbReference>
<dbReference type="SUPFAM" id="SSF46785">
    <property type="entry name" value="Winged helix' DNA-binding domain"/>
    <property type="match status" value="1"/>
</dbReference>
<reference evidence="3 4" key="1">
    <citation type="submission" date="2019-05" db="EMBL/GenBank/DDBJ databases">
        <title>Psychrobacillus vulpis sp. nov., a new species isolated from feces of a red fox that inhabits in The Tablas de Daimiel Natural Park, Albacete, Spain.</title>
        <authorList>
            <person name="Rodriguez M."/>
            <person name="Reina J.C."/>
            <person name="Bejar V."/>
            <person name="Llamas I."/>
        </authorList>
    </citation>
    <scope>NUCLEOTIDE SEQUENCE [LARGE SCALE GENOMIC DNA]</scope>
    <source>
        <strain evidence="3 4">NEAU-3TGS17</strain>
    </source>
</reference>
<sequence length="183" mass="21631">MVNKAEVLMHPVRMKISQALMRNKENGLTPLEMVEIIQDVPQATLYRHIQVLMDAGVIRILKEKKIRSVTEKYYTLNEDAARLNTEEWRNLNKDKKLSYISYYQLSLMTQYQNYLSNLEQKNSSEDHATFSILELKMDDQQFENFQRELNDLMLKYYEQKNEESNVSTRTIAVTIIPESNSHC</sequence>
<gene>
    <name evidence="3" type="ORF">FG382_12550</name>
</gene>
<dbReference type="AlphaFoldDB" id="A0A544T4T4"/>
<dbReference type="SMART" id="SM00418">
    <property type="entry name" value="HTH_ARSR"/>
    <property type="match status" value="1"/>
</dbReference>